<organism evidence="4 5">
    <name type="scientific">Pusillimonas noertemannii</name>
    <dbReference type="NCBI Taxonomy" id="305977"/>
    <lineage>
        <taxon>Bacteria</taxon>
        <taxon>Pseudomonadati</taxon>
        <taxon>Pseudomonadota</taxon>
        <taxon>Betaproteobacteria</taxon>
        <taxon>Burkholderiales</taxon>
        <taxon>Alcaligenaceae</taxon>
        <taxon>Pusillimonas</taxon>
    </lineage>
</organism>
<evidence type="ECO:0000259" key="3">
    <source>
        <dbReference type="Pfam" id="PF20432"/>
    </source>
</evidence>
<evidence type="ECO:0000313" key="5">
    <source>
        <dbReference type="Proteomes" id="UP000246145"/>
    </source>
</evidence>
<evidence type="ECO:0000256" key="1">
    <source>
        <dbReference type="SAM" id="MobiDB-lite"/>
    </source>
</evidence>
<dbReference type="AlphaFoldDB" id="A0A2U1CPR2"/>
<comment type="caution">
    <text evidence="4">The sequence shown here is derived from an EMBL/GenBank/DDBJ whole genome shotgun (WGS) entry which is preliminary data.</text>
</comment>
<proteinExistence type="predicted"/>
<name>A0A2U1CPR2_9BURK</name>
<dbReference type="Pfam" id="PF09722">
    <property type="entry name" value="Xre_MbcA_ParS_C"/>
    <property type="match status" value="1"/>
</dbReference>
<dbReference type="STRING" id="1231391.GCA_000308195_02490"/>
<feature type="compositionally biased region" description="Polar residues" evidence="1">
    <location>
        <begin position="1"/>
        <end position="10"/>
    </location>
</feature>
<dbReference type="InterPro" id="IPR024467">
    <property type="entry name" value="Xre/MbcA/ParS-like_toxin-bd"/>
</dbReference>
<dbReference type="RefSeq" id="WP_157787580.1">
    <property type="nucleotide sequence ID" value="NZ_JACCEX010000001.1"/>
</dbReference>
<feature type="domain" description="Antitoxin Xre-like helix-turn-helix" evidence="3">
    <location>
        <begin position="64"/>
        <end position="122"/>
    </location>
</feature>
<evidence type="ECO:0000313" key="4">
    <source>
        <dbReference type="EMBL" id="PVY67875.1"/>
    </source>
</evidence>
<evidence type="ECO:0000259" key="2">
    <source>
        <dbReference type="Pfam" id="PF09722"/>
    </source>
</evidence>
<sequence>MSLPSGFQSRSRPHKGKTQPGFDDPNAYPELADETPNAARKAHKRPSRRSAVSFSDIYQMEPLERIRLIEAGVRPETFASIAQAMRRSKERLGQMMGLPVTTVDRKIQKGELLNSDQSERVVSAAKLIGQIETMVEESGDPQGFDAALWFDEWVDKPLAALGGRTPSELMGTAEGRELLSRLLATAQSGAYV</sequence>
<feature type="region of interest" description="Disordered" evidence="1">
    <location>
        <begin position="1"/>
        <end position="51"/>
    </location>
</feature>
<dbReference type="EMBL" id="QEKO01000001">
    <property type="protein sequence ID" value="PVY67875.1"/>
    <property type="molecule type" value="Genomic_DNA"/>
</dbReference>
<gene>
    <name evidence="4" type="ORF">C7440_0261</name>
</gene>
<dbReference type="Proteomes" id="UP000246145">
    <property type="component" value="Unassembled WGS sequence"/>
</dbReference>
<protein>
    <submittedName>
        <fullName evidence="4">Putative toxin-antitoxin system antitoxin component (TIGR02293 family)</fullName>
    </submittedName>
</protein>
<dbReference type="Pfam" id="PF20432">
    <property type="entry name" value="Xre-like-HTH"/>
    <property type="match status" value="1"/>
</dbReference>
<accession>A0A2U1CPR2</accession>
<keyword evidence="5" id="KW-1185">Reference proteome</keyword>
<reference evidence="4 5" key="1">
    <citation type="submission" date="2018-04" db="EMBL/GenBank/DDBJ databases">
        <title>Genomic Encyclopedia of Type Strains, Phase IV (KMG-IV): sequencing the most valuable type-strain genomes for metagenomic binning, comparative biology and taxonomic classification.</title>
        <authorList>
            <person name="Goeker M."/>
        </authorList>
    </citation>
    <scope>NUCLEOTIDE SEQUENCE [LARGE SCALE GENOMIC DNA]</scope>
    <source>
        <strain evidence="4 5">DSM 10065</strain>
    </source>
</reference>
<dbReference type="InterPro" id="IPR046847">
    <property type="entry name" value="Xre-like_HTH"/>
</dbReference>
<feature type="domain" description="Antitoxin Xre/MbcA/ParS-like toxin-binding" evidence="2">
    <location>
        <begin position="149"/>
        <end position="187"/>
    </location>
</feature>
<dbReference type="GO" id="GO:0003677">
    <property type="term" value="F:DNA binding"/>
    <property type="evidence" value="ECO:0007669"/>
    <property type="project" value="InterPro"/>
</dbReference>